<proteinExistence type="predicted"/>
<dbReference type="EMBL" id="LACD01000022">
    <property type="protein sequence ID" value="KJZ41626.1"/>
    <property type="molecule type" value="Genomic_DNA"/>
</dbReference>
<organism evidence="1 2">
    <name type="scientific">Pseudomonas fluorescens</name>
    <dbReference type="NCBI Taxonomy" id="294"/>
    <lineage>
        <taxon>Bacteria</taxon>
        <taxon>Pseudomonadati</taxon>
        <taxon>Pseudomonadota</taxon>
        <taxon>Gammaproteobacteria</taxon>
        <taxon>Pseudomonadales</taxon>
        <taxon>Pseudomonadaceae</taxon>
        <taxon>Pseudomonas</taxon>
    </lineage>
</organism>
<gene>
    <name evidence="1" type="ORF">VC34_17720</name>
</gene>
<dbReference type="AlphaFoldDB" id="A0A0F4TB21"/>
<comment type="caution">
    <text evidence="1">The sequence shown here is derived from an EMBL/GenBank/DDBJ whole genome shotgun (WGS) entry which is preliminary data.</text>
</comment>
<dbReference type="RefSeq" id="WP_046047701.1">
    <property type="nucleotide sequence ID" value="NZ_LACD01000022.1"/>
</dbReference>
<dbReference type="PATRIC" id="fig|294.131.peg.2412"/>
<protein>
    <submittedName>
        <fullName evidence="1">Uncharacterized protein</fullName>
    </submittedName>
</protein>
<evidence type="ECO:0000313" key="1">
    <source>
        <dbReference type="EMBL" id="KJZ41626.1"/>
    </source>
</evidence>
<name>A0A0F4TB21_PSEFL</name>
<sequence length="109" mass="11602">MTKDQLPALAAAVARAIEAGKAAANAAPDDGGSANLDRVYIRVGLLRDATLDKSGIVGWMQAATTYHARAFHLSAPFDGQGNRRYAGVQAMYKSLKAEGVECGVWYQMD</sequence>
<evidence type="ECO:0000313" key="2">
    <source>
        <dbReference type="Proteomes" id="UP000033500"/>
    </source>
</evidence>
<accession>A0A0F4TB21</accession>
<dbReference type="Proteomes" id="UP000033500">
    <property type="component" value="Unassembled WGS sequence"/>
</dbReference>
<reference evidence="1 2" key="1">
    <citation type="submission" date="2015-03" db="EMBL/GenBank/DDBJ databases">
        <title>Comparative genomics of Pseudomonas insights into diversity of traits involved in vanlence and defense.</title>
        <authorList>
            <person name="Qin Y."/>
        </authorList>
    </citation>
    <scope>NUCLEOTIDE SEQUENCE [LARGE SCALE GENOMIC DNA]</scope>
    <source>
        <strain evidence="1 2">C3</strain>
    </source>
</reference>